<proteinExistence type="predicted"/>
<gene>
    <name evidence="1" type="ORF">OOU_Y34scaffold00995g10</name>
</gene>
<name>A0AA97NN09_PYRO3</name>
<dbReference type="AlphaFoldDB" id="A0AA97NN09"/>
<dbReference type="Proteomes" id="UP000011086">
    <property type="component" value="Unassembled WGS sequence"/>
</dbReference>
<reference evidence="1" key="1">
    <citation type="journal article" date="2012" name="PLoS Genet.">
        <title>Comparative analysis of the genomes of two field isolates of the rice blast fungus Magnaporthe oryzae.</title>
        <authorList>
            <person name="Xue M."/>
            <person name="Yang J."/>
            <person name="Li Z."/>
            <person name="Hu S."/>
            <person name="Yao N."/>
            <person name="Dean R.A."/>
            <person name="Zhao W."/>
            <person name="Shen M."/>
            <person name="Zhang H."/>
            <person name="Li C."/>
            <person name="Liu L."/>
            <person name="Cao L."/>
            <person name="Xu X."/>
            <person name="Xing Y."/>
            <person name="Hsiang T."/>
            <person name="Zhang Z."/>
            <person name="Xu J.R."/>
            <person name="Peng Y.L."/>
        </authorList>
    </citation>
    <scope>NUCLEOTIDE SEQUENCE</scope>
    <source>
        <strain evidence="1">Y34</strain>
    </source>
</reference>
<organism evidence="1">
    <name type="scientific">Pyricularia oryzae (strain Y34)</name>
    <name type="common">Rice blast fungus</name>
    <name type="synonym">Magnaporthe oryzae</name>
    <dbReference type="NCBI Taxonomy" id="1143189"/>
    <lineage>
        <taxon>Eukaryota</taxon>
        <taxon>Fungi</taxon>
        <taxon>Dikarya</taxon>
        <taxon>Ascomycota</taxon>
        <taxon>Pezizomycotina</taxon>
        <taxon>Sordariomycetes</taxon>
        <taxon>Sordariomycetidae</taxon>
        <taxon>Magnaporthales</taxon>
        <taxon>Pyriculariaceae</taxon>
        <taxon>Pyricularia</taxon>
    </lineage>
</organism>
<accession>A0AA97NN09</accession>
<evidence type="ECO:0000313" key="1">
    <source>
        <dbReference type="EMBL" id="ELQ33156.1"/>
    </source>
</evidence>
<dbReference type="EMBL" id="JH793395">
    <property type="protein sequence ID" value="ELQ33156.1"/>
    <property type="molecule type" value="Genomic_DNA"/>
</dbReference>
<sequence>MKQAAMLAVEQAKYSSLNENIKVDISYEAYICGNWWHF</sequence>
<protein>
    <submittedName>
        <fullName evidence="1">Uncharacterized protein</fullName>
    </submittedName>
</protein>